<dbReference type="InterPro" id="IPR009057">
    <property type="entry name" value="Homeodomain-like_sf"/>
</dbReference>
<dbReference type="GO" id="GO:0043565">
    <property type="term" value="F:sequence-specific DNA binding"/>
    <property type="evidence" value="ECO:0007669"/>
    <property type="project" value="UniProtKB-ARBA"/>
</dbReference>
<dbReference type="InterPro" id="IPR013083">
    <property type="entry name" value="Znf_RING/FYVE/PHD"/>
</dbReference>
<dbReference type="GO" id="GO:0003682">
    <property type="term" value="F:chromatin binding"/>
    <property type="evidence" value="ECO:0007669"/>
    <property type="project" value="TreeGrafter"/>
</dbReference>
<evidence type="ECO:0000256" key="13">
    <source>
        <dbReference type="RuleBase" id="RU000682"/>
    </source>
</evidence>
<keyword evidence="5" id="KW-0862">Zinc</keyword>
<dbReference type="GO" id="GO:0008270">
    <property type="term" value="F:zinc ion binding"/>
    <property type="evidence" value="ECO:0007669"/>
    <property type="project" value="UniProtKB-KW"/>
</dbReference>
<comment type="caution">
    <text evidence="17">The sequence shown here is derived from an EMBL/GenBank/DDBJ whole genome shotgun (WGS) entry which is preliminary data.</text>
</comment>
<evidence type="ECO:0000256" key="11">
    <source>
        <dbReference type="PROSITE-ProRule" id="PRU00108"/>
    </source>
</evidence>
<keyword evidence="18" id="KW-1185">Reference proteome</keyword>
<dbReference type="SUPFAM" id="SSF57903">
    <property type="entry name" value="FYVE/PHD zinc finger"/>
    <property type="match status" value="1"/>
</dbReference>
<dbReference type="Gene3D" id="3.30.40.10">
    <property type="entry name" value="Zinc/RING finger domain, C3HC4 (zinc finger)"/>
    <property type="match status" value="1"/>
</dbReference>
<keyword evidence="6" id="KW-0805">Transcription regulation</keyword>
<dbReference type="PANTHER" id="PTHR12628:SF10">
    <property type="entry name" value="HOMEOBOX DOMAIN-CONTAINING PROTEIN"/>
    <property type="match status" value="1"/>
</dbReference>
<evidence type="ECO:0000256" key="6">
    <source>
        <dbReference type="ARBA" id="ARBA00023015"/>
    </source>
</evidence>
<dbReference type="Proteomes" id="UP001188597">
    <property type="component" value="Unassembled WGS sequence"/>
</dbReference>
<dbReference type="GO" id="GO:0005634">
    <property type="term" value="C:nucleus"/>
    <property type="evidence" value="ECO:0007669"/>
    <property type="project" value="UniProtKB-SubCell"/>
</dbReference>
<dbReference type="AlphaFoldDB" id="A0AA89B9E4"/>
<comment type="similarity">
    <text evidence="2">Belongs to the PHD-associated homeobox family.</text>
</comment>
<dbReference type="SUPFAM" id="SSF46689">
    <property type="entry name" value="Homeodomain-like"/>
    <property type="match status" value="1"/>
</dbReference>
<reference evidence="17" key="1">
    <citation type="submission" date="2022-12" db="EMBL/GenBank/DDBJ databases">
        <title>Draft genome assemblies for two species of Escallonia (Escalloniales).</title>
        <authorList>
            <person name="Chanderbali A."/>
            <person name="Dervinis C."/>
            <person name="Anghel I."/>
            <person name="Soltis D."/>
            <person name="Soltis P."/>
            <person name="Zapata F."/>
        </authorList>
    </citation>
    <scope>NUCLEOTIDE SEQUENCE</scope>
    <source>
        <strain evidence="17">UCBG64.0493</strain>
        <tissue evidence="17">Leaf</tissue>
    </source>
</reference>
<dbReference type="InterPro" id="IPR045876">
    <property type="entry name" value="PRHA-like_PHD-finger"/>
</dbReference>
<evidence type="ECO:0000256" key="10">
    <source>
        <dbReference type="ARBA" id="ARBA00023242"/>
    </source>
</evidence>
<keyword evidence="7 11" id="KW-0238">DNA-binding</keyword>
<feature type="region of interest" description="Disordered" evidence="14">
    <location>
        <begin position="307"/>
        <end position="362"/>
    </location>
</feature>
<dbReference type="PROSITE" id="PS01359">
    <property type="entry name" value="ZF_PHD_1"/>
    <property type="match status" value="1"/>
</dbReference>
<evidence type="ECO:0000256" key="3">
    <source>
        <dbReference type="ARBA" id="ARBA00022723"/>
    </source>
</evidence>
<evidence type="ECO:0000256" key="5">
    <source>
        <dbReference type="ARBA" id="ARBA00022833"/>
    </source>
</evidence>
<dbReference type="GO" id="GO:0006355">
    <property type="term" value="P:regulation of DNA-templated transcription"/>
    <property type="evidence" value="ECO:0007669"/>
    <property type="project" value="UniProtKB-ARBA"/>
</dbReference>
<dbReference type="CDD" id="cd15504">
    <property type="entry name" value="PHD_PRHA_like"/>
    <property type="match status" value="1"/>
</dbReference>
<feature type="region of interest" description="Disordered" evidence="14">
    <location>
        <begin position="1"/>
        <end position="128"/>
    </location>
</feature>
<protein>
    <recommendedName>
        <fullName evidence="19">Pathogenesis-related homeodomain protein</fullName>
    </recommendedName>
</protein>
<dbReference type="GO" id="GO:0045814">
    <property type="term" value="P:negative regulation of gene expression, epigenetic"/>
    <property type="evidence" value="ECO:0007669"/>
    <property type="project" value="TreeGrafter"/>
</dbReference>
<dbReference type="Gene3D" id="1.10.10.60">
    <property type="entry name" value="Homeodomain-like"/>
    <property type="match status" value="1"/>
</dbReference>
<evidence type="ECO:0000256" key="4">
    <source>
        <dbReference type="ARBA" id="ARBA00022771"/>
    </source>
</evidence>
<feature type="compositionally biased region" description="Acidic residues" evidence="14">
    <location>
        <begin position="315"/>
        <end position="333"/>
    </location>
</feature>
<dbReference type="InterPro" id="IPR011011">
    <property type="entry name" value="Znf_FYVE_PHD"/>
</dbReference>
<evidence type="ECO:0000256" key="9">
    <source>
        <dbReference type="ARBA" id="ARBA00023163"/>
    </source>
</evidence>
<evidence type="ECO:0000259" key="15">
    <source>
        <dbReference type="PROSITE" id="PS50016"/>
    </source>
</evidence>
<dbReference type="PANTHER" id="PTHR12628">
    <property type="entry name" value="POLYCOMB-LIKE TRANSCRIPTION FACTOR"/>
    <property type="match status" value="1"/>
</dbReference>
<keyword evidence="3" id="KW-0479">Metal-binding</keyword>
<feature type="region of interest" description="Disordered" evidence="14">
    <location>
        <begin position="544"/>
        <end position="621"/>
    </location>
</feature>
<evidence type="ECO:0000256" key="1">
    <source>
        <dbReference type="ARBA" id="ARBA00004123"/>
    </source>
</evidence>
<dbReference type="FunFam" id="3.30.40.10:FF:000270">
    <property type="entry name" value="pathogenesis-related homeodomain protein-like"/>
    <property type="match status" value="1"/>
</dbReference>
<evidence type="ECO:0000313" key="17">
    <source>
        <dbReference type="EMBL" id="KAK3033285.1"/>
    </source>
</evidence>
<evidence type="ECO:0000259" key="16">
    <source>
        <dbReference type="PROSITE" id="PS50071"/>
    </source>
</evidence>
<comment type="subcellular location">
    <subcellularLocation>
        <location evidence="1 11 13">Nucleus</location>
    </subcellularLocation>
</comment>
<evidence type="ECO:0000256" key="12">
    <source>
        <dbReference type="PROSITE-ProRule" id="PRU00146"/>
    </source>
</evidence>
<feature type="region of interest" description="Disordered" evidence="14">
    <location>
        <begin position="422"/>
        <end position="451"/>
    </location>
</feature>
<gene>
    <name evidence="17" type="ORF">RJ639_033216</name>
</gene>
<evidence type="ECO:0000256" key="8">
    <source>
        <dbReference type="ARBA" id="ARBA00023155"/>
    </source>
</evidence>
<dbReference type="CDD" id="cd00086">
    <property type="entry name" value="homeodomain"/>
    <property type="match status" value="1"/>
</dbReference>
<dbReference type="Pfam" id="PF00628">
    <property type="entry name" value="PHD"/>
    <property type="match status" value="1"/>
</dbReference>
<feature type="compositionally biased region" description="Basic residues" evidence="14">
    <location>
        <begin position="72"/>
        <end position="83"/>
    </location>
</feature>
<evidence type="ECO:0000256" key="7">
    <source>
        <dbReference type="ARBA" id="ARBA00023125"/>
    </source>
</evidence>
<evidence type="ECO:0000256" key="14">
    <source>
        <dbReference type="SAM" id="MobiDB-lite"/>
    </source>
</evidence>
<feature type="domain" description="PHD-type" evidence="15">
    <location>
        <begin position="217"/>
        <end position="274"/>
    </location>
</feature>
<feature type="compositionally biased region" description="Polar residues" evidence="14">
    <location>
        <begin position="548"/>
        <end position="562"/>
    </location>
</feature>
<feature type="domain" description="Homeobox" evidence="16">
    <location>
        <begin position="478"/>
        <end position="538"/>
    </location>
</feature>
<sequence length="710" mass="79908">MPGAGKRKSHKEFGNSVHVKIGVETSHTKRSKPKFKSYGNSTELTMPKKKVNYISNDGRKDSTSRKLINKATLHKRKSQKKKSLFSSENPLSVNADGSGKHANDTVTPQKLKQRRKRKRRRDNVDLDEASRLQRKARYLLIKMKREKNLIDAYSAEGWKGQSREKIRPEKELQRAKKQILKCKLEVRDAIRQLDSLSSVGCIEGSVIGPDGSVHHEHIFCAICKLREAFRDDDIILCDGTCNRAFHQKCLDPPLLTENIPPGEQGWFCKVCDCKMGILEETNAHLGTHFSVDSNWQDIFKEEASLPEGGDALLNPEEEWPSDDSEDDDYDPENFESSCSYSRAGSGANASDEESSSSSLYSLESEVFGEPGSLANIGKDPTSAELFVGADTDETTDCEITNGRRQRGTVDYKKLYDEMFGKDAPANEQISEDEDWGPTKRKRRRKESDAASTLMTLCATEKRHLGNNTTKVKDKLPSRTAKRPLFRIPHDALGKLRLAFAENELPSKAVRENLSKELGIEAEKVNKWFKNARYLALKARKAEGAKPFSSCSPKSAKESGSNIHEQKSTDQLPSKDVLSGNEDTPRKLKKVRRRKNLQLSSSPLVEEQHKSASHESPTNNKAAFEFEDDESLKLLREKAKRRKKRVNLNASGAVQEAEAEMERLYNIIGKVEKLQRVLLGLPNCRFNKGAAPASNEPSFMYVPVAELREKR</sequence>
<dbReference type="SMART" id="SM00249">
    <property type="entry name" value="PHD"/>
    <property type="match status" value="1"/>
</dbReference>
<accession>A0AA89B9E4</accession>
<evidence type="ECO:0000256" key="2">
    <source>
        <dbReference type="ARBA" id="ARBA00007427"/>
    </source>
</evidence>
<keyword evidence="8 11" id="KW-0371">Homeobox</keyword>
<dbReference type="EMBL" id="JAVXUP010000239">
    <property type="protein sequence ID" value="KAK3033285.1"/>
    <property type="molecule type" value="Genomic_DNA"/>
</dbReference>
<name>A0AA89B9E4_9ASTE</name>
<dbReference type="InterPro" id="IPR019787">
    <property type="entry name" value="Znf_PHD-finger"/>
</dbReference>
<organism evidence="17 18">
    <name type="scientific">Escallonia herrerae</name>
    <dbReference type="NCBI Taxonomy" id="1293975"/>
    <lineage>
        <taxon>Eukaryota</taxon>
        <taxon>Viridiplantae</taxon>
        <taxon>Streptophyta</taxon>
        <taxon>Embryophyta</taxon>
        <taxon>Tracheophyta</taxon>
        <taxon>Spermatophyta</taxon>
        <taxon>Magnoliopsida</taxon>
        <taxon>eudicotyledons</taxon>
        <taxon>Gunneridae</taxon>
        <taxon>Pentapetalae</taxon>
        <taxon>asterids</taxon>
        <taxon>campanulids</taxon>
        <taxon>Escalloniales</taxon>
        <taxon>Escalloniaceae</taxon>
        <taxon>Escallonia</taxon>
    </lineage>
</organism>
<dbReference type="InterPro" id="IPR001356">
    <property type="entry name" value="HD"/>
</dbReference>
<evidence type="ECO:0008006" key="19">
    <source>
        <dbReference type="Google" id="ProtNLM"/>
    </source>
</evidence>
<dbReference type="PROSITE" id="PS50016">
    <property type="entry name" value="ZF_PHD_2"/>
    <property type="match status" value="1"/>
</dbReference>
<feature type="compositionally biased region" description="Basic residues" evidence="14">
    <location>
        <begin position="111"/>
        <end position="121"/>
    </location>
</feature>
<keyword evidence="9" id="KW-0804">Transcription</keyword>
<dbReference type="InterPro" id="IPR019786">
    <property type="entry name" value="Zinc_finger_PHD-type_CS"/>
</dbReference>
<keyword evidence="10 11" id="KW-0539">Nucleus</keyword>
<keyword evidence="4 12" id="KW-0863">Zinc-finger</keyword>
<dbReference type="PROSITE" id="PS50071">
    <property type="entry name" value="HOMEOBOX_2"/>
    <property type="match status" value="1"/>
</dbReference>
<dbReference type="GO" id="GO:0010557">
    <property type="term" value="P:positive regulation of macromolecule biosynthetic process"/>
    <property type="evidence" value="ECO:0007669"/>
    <property type="project" value="UniProtKB-ARBA"/>
</dbReference>
<dbReference type="SMART" id="SM00389">
    <property type="entry name" value="HOX"/>
    <property type="match status" value="1"/>
</dbReference>
<feature type="DNA-binding region" description="Homeobox" evidence="11">
    <location>
        <begin position="480"/>
        <end position="539"/>
    </location>
</feature>
<proteinExistence type="inferred from homology"/>
<evidence type="ECO:0000313" key="18">
    <source>
        <dbReference type="Proteomes" id="UP001188597"/>
    </source>
</evidence>
<dbReference type="Pfam" id="PF00046">
    <property type="entry name" value="Homeodomain"/>
    <property type="match status" value="1"/>
</dbReference>
<feature type="compositionally biased region" description="Basic residues" evidence="14">
    <location>
        <begin position="586"/>
        <end position="595"/>
    </location>
</feature>
<dbReference type="InterPro" id="IPR001965">
    <property type="entry name" value="Znf_PHD"/>
</dbReference>
<feature type="compositionally biased region" description="Basic residues" evidence="14">
    <location>
        <begin position="1"/>
        <end position="10"/>
    </location>
</feature>